<feature type="domain" description="Cytochrome oxidase subunit II copper A binding" evidence="17">
    <location>
        <begin position="149"/>
        <end position="261"/>
    </location>
</feature>
<dbReference type="NCBIfam" id="TIGR01433">
    <property type="entry name" value="CyoA"/>
    <property type="match status" value="1"/>
</dbReference>
<dbReference type="PROSITE" id="PS50857">
    <property type="entry name" value="COX2_CUA"/>
    <property type="match status" value="1"/>
</dbReference>
<evidence type="ECO:0000256" key="14">
    <source>
        <dbReference type="ARBA" id="ARBA00030198"/>
    </source>
</evidence>
<dbReference type="CDD" id="cd04212">
    <property type="entry name" value="CuRO_UO_II"/>
    <property type="match status" value="1"/>
</dbReference>
<dbReference type="InterPro" id="IPR011759">
    <property type="entry name" value="Cyt_c_oxidase_su2_TM_dom"/>
</dbReference>
<dbReference type="PANTHER" id="PTHR22888">
    <property type="entry name" value="CYTOCHROME C OXIDASE, SUBUNIT II"/>
    <property type="match status" value="1"/>
</dbReference>
<dbReference type="InterPro" id="IPR034227">
    <property type="entry name" value="CuRO_UO_II"/>
</dbReference>
<feature type="transmembrane region" description="Helical" evidence="16">
    <location>
        <begin position="106"/>
        <end position="126"/>
    </location>
</feature>
<protein>
    <recommendedName>
        <fullName evidence="14">Ubiquinol oxidase polypeptide II</fullName>
    </recommendedName>
</protein>
<proteinExistence type="inferred from homology"/>
<dbReference type="Pfam" id="PF00116">
    <property type="entry name" value="COX2"/>
    <property type="match status" value="1"/>
</dbReference>
<evidence type="ECO:0000256" key="3">
    <source>
        <dbReference type="ARBA" id="ARBA00022448"/>
    </source>
</evidence>
<feature type="region of interest" description="Disordered" evidence="15">
    <location>
        <begin position="387"/>
        <end position="417"/>
    </location>
</feature>
<comment type="caution">
    <text evidence="19">The sequence shown here is derived from an EMBL/GenBank/DDBJ whole genome shotgun (WGS) entry which is preliminary data.</text>
</comment>
<keyword evidence="9 16" id="KW-1133">Transmembrane helix</keyword>
<keyword evidence="7" id="KW-0732">Signal</keyword>
<keyword evidence="11 16" id="KW-0472">Membrane</keyword>
<evidence type="ECO:0000313" key="19">
    <source>
        <dbReference type="EMBL" id="MBB3939616.1"/>
    </source>
</evidence>
<keyword evidence="3" id="KW-0813">Transport</keyword>
<feature type="domain" description="Cytochrome oxidase subunit II transmembrane region profile" evidence="18">
    <location>
        <begin position="37"/>
        <end position="134"/>
    </location>
</feature>
<evidence type="ECO:0000256" key="7">
    <source>
        <dbReference type="ARBA" id="ARBA00022729"/>
    </source>
</evidence>
<evidence type="ECO:0000256" key="15">
    <source>
        <dbReference type="SAM" id="MobiDB-lite"/>
    </source>
</evidence>
<feature type="transmembrane region" description="Helical" evidence="16">
    <location>
        <begin position="26"/>
        <end position="45"/>
    </location>
</feature>
<evidence type="ECO:0000256" key="5">
    <source>
        <dbReference type="ARBA" id="ARBA00022660"/>
    </source>
</evidence>
<dbReference type="Proteomes" id="UP000561459">
    <property type="component" value="Unassembled WGS sequence"/>
</dbReference>
<reference evidence="19 20" key="1">
    <citation type="submission" date="2020-08" db="EMBL/GenBank/DDBJ databases">
        <title>Genomic Encyclopedia of Type Strains, Phase IV (KMG-IV): sequencing the most valuable type-strain genomes for metagenomic binning, comparative biology and taxonomic classification.</title>
        <authorList>
            <person name="Goeker M."/>
        </authorList>
    </citation>
    <scope>NUCLEOTIDE SEQUENCE [LARGE SCALE GENOMIC DNA]</scope>
    <source>
        <strain evidence="19 20">DSM 27568</strain>
    </source>
</reference>
<evidence type="ECO:0000256" key="4">
    <source>
        <dbReference type="ARBA" id="ARBA00022475"/>
    </source>
</evidence>
<evidence type="ECO:0000256" key="9">
    <source>
        <dbReference type="ARBA" id="ARBA00022989"/>
    </source>
</evidence>
<keyword evidence="12" id="KW-0564">Palmitate</keyword>
<evidence type="ECO:0000256" key="10">
    <source>
        <dbReference type="ARBA" id="ARBA00023002"/>
    </source>
</evidence>
<dbReference type="SUPFAM" id="SSF81464">
    <property type="entry name" value="Cytochrome c oxidase subunit II-like, transmembrane region"/>
    <property type="match status" value="1"/>
</dbReference>
<evidence type="ECO:0000256" key="6">
    <source>
        <dbReference type="ARBA" id="ARBA00022692"/>
    </source>
</evidence>
<dbReference type="GO" id="GO:0005507">
    <property type="term" value="F:copper ion binding"/>
    <property type="evidence" value="ECO:0007669"/>
    <property type="project" value="InterPro"/>
</dbReference>
<evidence type="ECO:0000256" key="1">
    <source>
        <dbReference type="ARBA" id="ARBA00004651"/>
    </source>
</evidence>
<dbReference type="InterPro" id="IPR002429">
    <property type="entry name" value="CcO_II-like_C"/>
</dbReference>
<dbReference type="Pfam" id="PF06481">
    <property type="entry name" value="COX_ARM"/>
    <property type="match status" value="1"/>
</dbReference>
<evidence type="ECO:0000256" key="11">
    <source>
        <dbReference type="ARBA" id="ARBA00023136"/>
    </source>
</evidence>
<dbReference type="PANTHER" id="PTHR22888:SF18">
    <property type="entry name" value="CYTOCHROME BO(3) UBIQUINOL OXIDASE SUBUNIT 2"/>
    <property type="match status" value="1"/>
</dbReference>
<feature type="compositionally biased region" description="Low complexity" evidence="15">
    <location>
        <begin position="389"/>
        <end position="410"/>
    </location>
</feature>
<dbReference type="InterPro" id="IPR045187">
    <property type="entry name" value="CcO_II"/>
</dbReference>
<accession>A0A7W6FXW2</accession>
<evidence type="ECO:0000256" key="8">
    <source>
        <dbReference type="ARBA" id="ARBA00022982"/>
    </source>
</evidence>
<dbReference type="SUPFAM" id="SSF49503">
    <property type="entry name" value="Cupredoxins"/>
    <property type="match status" value="1"/>
</dbReference>
<evidence type="ECO:0000256" key="13">
    <source>
        <dbReference type="ARBA" id="ARBA00023288"/>
    </source>
</evidence>
<keyword evidence="6 16" id="KW-0812">Transmembrane</keyword>
<keyword evidence="8" id="KW-0249">Electron transport</keyword>
<evidence type="ECO:0000259" key="18">
    <source>
        <dbReference type="PROSITE" id="PS50999"/>
    </source>
</evidence>
<dbReference type="GO" id="GO:0005886">
    <property type="term" value="C:plasma membrane"/>
    <property type="evidence" value="ECO:0007669"/>
    <property type="project" value="UniProtKB-SubCell"/>
</dbReference>
<gene>
    <name evidence="19" type="ORF">GGR39_001256</name>
</gene>
<evidence type="ECO:0000256" key="12">
    <source>
        <dbReference type="ARBA" id="ARBA00023139"/>
    </source>
</evidence>
<keyword evidence="5" id="KW-0679">Respiratory chain</keyword>
<sequence>MRNDRPSCADLTIEPASLDRPARRRWAAMALLPLTALLGGCDWIVLNPAGDVARQQADLVVISTWLMLLIIVPVMGLTVFFAWKYRAANTEAQYEPEWSHSTQLELVIWSAPLLIIIALGALTWVATHMLDPYRTINRIGHARPVPATAQPLDVQVVALNWKWLFIYPQQGIATVNELVVPTDRPLRFRITSSAVMNSFYAPALAGQIYAMPGMETKLHAVLNQPGRYEGFSANYSGAGFSHMRFAIRGMDEAGFDRWAAAVRKGAASLDRTAYLTLEKPSEKEPIRHYASVTPDLFDAVVNLCVRPGKMCMSQMMALDARGGMGNAGRWNLAALSYDKFGHEEVSAVTPGGLTQADQVFIKAYCTNNRPMSAAGMETQAPADTSILQGAGLPIPGSPGAAPPGLSVPAPTTEPTAF</sequence>
<dbReference type="GO" id="GO:0004129">
    <property type="term" value="F:cytochrome-c oxidase activity"/>
    <property type="evidence" value="ECO:0007669"/>
    <property type="project" value="InterPro"/>
</dbReference>
<dbReference type="InterPro" id="IPR010514">
    <property type="entry name" value="COX_ARM"/>
</dbReference>
<name>A0A7W6FXW2_9SPHN</name>
<comment type="subcellular location">
    <subcellularLocation>
        <location evidence="1">Cell membrane</location>
        <topology evidence="1">Multi-pass membrane protein</topology>
    </subcellularLocation>
</comment>
<dbReference type="RefSeq" id="WP_183616318.1">
    <property type="nucleotide sequence ID" value="NZ_JACIDY010000002.1"/>
</dbReference>
<dbReference type="InterPro" id="IPR036257">
    <property type="entry name" value="Cyt_c_oxidase_su2_TM_sf"/>
</dbReference>
<keyword evidence="20" id="KW-1185">Reference proteome</keyword>
<dbReference type="GO" id="GO:0016682">
    <property type="term" value="F:oxidoreductase activity, acting on diphenols and related substances as donors, oxygen as acceptor"/>
    <property type="evidence" value="ECO:0007669"/>
    <property type="project" value="InterPro"/>
</dbReference>
<dbReference type="Gene3D" id="1.10.287.90">
    <property type="match status" value="1"/>
</dbReference>
<organism evidence="19 20">
    <name type="scientific">Novosphingobium fluoreni</name>
    <dbReference type="NCBI Taxonomy" id="1391222"/>
    <lineage>
        <taxon>Bacteria</taxon>
        <taxon>Pseudomonadati</taxon>
        <taxon>Pseudomonadota</taxon>
        <taxon>Alphaproteobacteria</taxon>
        <taxon>Sphingomonadales</taxon>
        <taxon>Sphingomonadaceae</taxon>
        <taxon>Novosphingobium</taxon>
    </lineage>
</organism>
<keyword evidence="4" id="KW-1003">Cell membrane</keyword>
<keyword evidence="13" id="KW-0449">Lipoprotein</keyword>
<evidence type="ECO:0000313" key="20">
    <source>
        <dbReference type="Proteomes" id="UP000561459"/>
    </source>
</evidence>
<dbReference type="Gene3D" id="2.60.40.420">
    <property type="entry name" value="Cupredoxins - blue copper proteins"/>
    <property type="match status" value="1"/>
</dbReference>
<dbReference type="InterPro" id="IPR006333">
    <property type="entry name" value="Cyt_o_ubiquinol_oxidase_su2"/>
</dbReference>
<dbReference type="GO" id="GO:0009486">
    <property type="term" value="F:cytochrome bo3 ubiquinol oxidase activity"/>
    <property type="evidence" value="ECO:0007669"/>
    <property type="project" value="InterPro"/>
</dbReference>
<feature type="transmembrane region" description="Helical" evidence="16">
    <location>
        <begin position="65"/>
        <end position="85"/>
    </location>
</feature>
<dbReference type="PROSITE" id="PS50999">
    <property type="entry name" value="COX2_TM"/>
    <property type="match status" value="1"/>
</dbReference>
<evidence type="ECO:0000256" key="16">
    <source>
        <dbReference type="SAM" id="Phobius"/>
    </source>
</evidence>
<dbReference type="GO" id="GO:0042773">
    <property type="term" value="P:ATP synthesis coupled electron transport"/>
    <property type="evidence" value="ECO:0007669"/>
    <property type="project" value="TreeGrafter"/>
</dbReference>
<evidence type="ECO:0000256" key="2">
    <source>
        <dbReference type="ARBA" id="ARBA00007866"/>
    </source>
</evidence>
<dbReference type="AlphaFoldDB" id="A0A7W6FXW2"/>
<comment type="similarity">
    <text evidence="2">Belongs to the cytochrome c oxidase subunit 2 family.</text>
</comment>
<evidence type="ECO:0000259" key="17">
    <source>
        <dbReference type="PROSITE" id="PS50857"/>
    </source>
</evidence>
<dbReference type="EMBL" id="JACIDY010000002">
    <property type="protein sequence ID" value="MBB3939616.1"/>
    <property type="molecule type" value="Genomic_DNA"/>
</dbReference>
<dbReference type="InterPro" id="IPR008972">
    <property type="entry name" value="Cupredoxin"/>
</dbReference>
<keyword evidence="10 19" id="KW-0560">Oxidoreductase</keyword>